<comment type="caution">
    <text evidence="1">The sequence shown here is derived from an EMBL/GenBank/DDBJ whole genome shotgun (WGS) entry which is preliminary data.</text>
</comment>
<dbReference type="Proteomes" id="UP000799755">
    <property type="component" value="Unassembled WGS sequence"/>
</dbReference>
<accession>A0ACB6Q8X7</accession>
<protein>
    <submittedName>
        <fullName evidence="1">Uncharacterized protein</fullName>
    </submittedName>
</protein>
<evidence type="ECO:0000313" key="2">
    <source>
        <dbReference type="Proteomes" id="UP000799755"/>
    </source>
</evidence>
<dbReference type="EMBL" id="MU003551">
    <property type="protein sequence ID" value="KAF2463359.1"/>
    <property type="molecule type" value="Genomic_DNA"/>
</dbReference>
<evidence type="ECO:0000313" key="1">
    <source>
        <dbReference type="EMBL" id="KAF2463359.1"/>
    </source>
</evidence>
<reference evidence="1" key="1">
    <citation type="journal article" date="2020" name="Stud. Mycol.">
        <title>101 Dothideomycetes genomes: a test case for predicting lifestyles and emergence of pathogens.</title>
        <authorList>
            <person name="Haridas S."/>
            <person name="Albert R."/>
            <person name="Binder M."/>
            <person name="Bloem J."/>
            <person name="Labutti K."/>
            <person name="Salamov A."/>
            <person name="Andreopoulos B."/>
            <person name="Baker S."/>
            <person name="Barry K."/>
            <person name="Bills G."/>
            <person name="Bluhm B."/>
            <person name="Cannon C."/>
            <person name="Castanera R."/>
            <person name="Culley D."/>
            <person name="Daum C."/>
            <person name="Ezra D."/>
            <person name="Gonzalez J."/>
            <person name="Henrissat B."/>
            <person name="Kuo A."/>
            <person name="Liang C."/>
            <person name="Lipzen A."/>
            <person name="Lutzoni F."/>
            <person name="Magnuson J."/>
            <person name="Mondo S."/>
            <person name="Nolan M."/>
            <person name="Ohm R."/>
            <person name="Pangilinan J."/>
            <person name="Park H.-J."/>
            <person name="Ramirez L."/>
            <person name="Alfaro M."/>
            <person name="Sun H."/>
            <person name="Tritt A."/>
            <person name="Yoshinaga Y."/>
            <person name="Zwiers L.-H."/>
            <person name="Turgeon B."/>
            <person name="Goodwin S."/>
            <person name="Spatafora J."/>
            <person name="Crous P."/>
            <person name="Grigoriev I."/>
        </authorList>
    </citation>
    <scope>NUCLEOTIDE SEQUENCE</scope>
    <source>
        <strain evidence="1">ATCC 200398</strain>
    </source>
</reference>
<organism evidence="1 2">
    <name type="scientific">Lindgomyces ingoldianus</name>
    <dbReference type="NCBI Taxonomy" id="673940"/>
    <lineage>
        <taxon>Eukaryota</taxon>
        <taxon>Fungi</taxon>
        <taxon>Dikarya</taxon>
        <taxon>Ascomycota</taxon>
        <taxon>Pezizomycotina</taxon>
        <taxon>Dothideomycetes</taxon>
        <taxon>Pleosporomycetidae</taxon>
        <taxon>Pleosporales</taxon>
        <taxon>Lindgomycetaceae</taxon>
        <taxon>Lindgomyces</taxon>
    </lineage>
</organism>
<name>A0ACB6Q8X7_9PLEO</name>
<sequence>MSLCFSYIPVWLVSYHTATSKHDNIPFTRFDRYLGKEQSTDTSMEGYYWKGAEYPLPAPPEVPSTSPIYQGRLWERGPPTPTRHKGREIRLRLRLCFSRTSPTDNTIGRAEFGPGILQNSFSRRRAGRRIKKDHSMLKIWRQDSYLQRLRLGISYGTPHSRAFVPAG</sequence>
<proteinExistence type="predicted"/>
<keyword evidence="2" id="KW-1185">Reference proteome</keyword>
<gene>
    <name evidence="1" type="ORF">BDR25DRAFT_114175</name>
</gene>